<feature type="non-terminal residue" evidence="1">
    <location>
        <position position="1"/>
    </location>
</feature>
<dbReference type="Gene3D" id="1.25.40.10">
    <property type="entry name" value="Tetratricopeptide repeat domain"/>
    <property type="match status" value="1"/>
</dbReference>
<protein>
    <submittedName>
        <fullName evidence="1">Uncharacterized protein</fullName>
    </submittedName>
</protein>
<dbReference type="AlphaFoldDB" id="X1TUB4"/>
<gene>
    <name evidence="1" type="ORF">S12H4_38306</name>
</gene>
<dbReference type="InterPro" id="IPR011990">
    <property type="entry name" value="TPR-like_helical_dom_sf"/>
</dbReference>
<dbReference type="EMBL" id="BARW01023048">
    <property type="protein sequence ID" value="GAI91155.1"/>
    <property type="molecule type" value="Genomic_DNA"/>
</dbReference>
<reference evidence="1" key="1">
    <citation type="journal article" date="2014" name="Front. Microbiol.">
        <title>High frequency of phylogenetically diverse reductive dehalogenase-homologous genes in deep subseafloor sedimentary metagenomes.</title>
        <authorList>
            <person name="Kawai M."/>
            <person name="Futagami T."/>
            <person name="Toyoda A."/>
            <person name="Takaki Y."/>
            <person name="Nishi S."/>
            <person name="Hori S."/>
            <person name="Arai W."/>
            <person name="Tsubouchi T."/>
            <person name="Morono Y."/>
            <person name="Uchiyama I."/>
            <person name="Ito T."/>
            <person name="Fujiyama A."/>
            <person name="Inagaki F."/>
            <person name="Takami H."/>
        </authorList>
    </citation>
    <scope>NUCLEOTIDE SEQUENCE</scope>
    <source>
        <strain evidence="1">Expedition CK06-06</strain>
    </source>
</reference>
<comment type="caution">
    <text evidence="1">The sequence shown here is derived from an EMBL/GenBank/DDBJ whole genome shotgun (WGS) entry which is preliminary data.</text>
</comment>
<name>X1TUB4_9ZZZZ</name>
<organism evidence="1">
    <name type="scientific">marine sediment metagenome</name>
    <dbReference type="NCBI Taxonomy" id="412755"/>
    <lineage>
        <taxon>unclassified sequences</taxon>
        <taxon>metagenomes</taxon>
        <taxon>ecological metagenomes</taxon>
    </lineage>
</organism>
<evidence type="ECO:0000313" key="1">
    <source>
        <dbReference type="EMBL" id="GAI91155.1"/>
    </source>
</evidence>
<sequence length="216" mass="24916">REIFVAPTPKLSEVITILEESIPYFTEIENKQLRNYWLAKVAYLKGVVEKDRSNHEKAEEDFSFSKKLISESLDVGDFSEGYRLLADVEGQLISYRNLYYKIKFGPRIKDFIIKAIELDSGNESAYISLAMYYRDAPLIAGGNPKKSVSTLKKMIDVTRSDQINLFSLYLWINTAWINSNYNQKKVNGSISILSLFSNQADIDFMTERIEKKYQGM</sequence>
<accession>X1TUB4</accession>
<proteinExistence type="predicted"/>